<evidence type="ECO:0008006" key="6">
    <source>
        <dbReference type="Google" id="ProtNLM"/>
    </source>
</evidence>
<dbReference type="EMBL" id="CP013614">
    <property type="protein sequence ID" value="ALS00323.1"/>
    <property type="molecule type" value="Genomic_DNA"/>
</dbReference>
<evidence type="ECO:0000313" key="4">
    <source>
        <dbReference type="Proteomes" id="UP000065511"/>
    </source>
</evidence>
<dbReference type="RefSeq" id="WP_071876392.1">
    <property type="nucleotide sequence ID" value="NZ_JXLC01000002.1"/>
</dbReference>
<dbReference type="KEGG" id="ess:ATZ33_02700"/>
<protein>
    <recommendedName>
        <fullName evidence="6">DUF5067 domain-containing protein</fullName>
    </recommendedName>
</protein>
<keyword evidence="1" id="KW-0732">Signal</keyword>
<feature type="signal peptide" evidence="1">
    <location>
        <begin position="1"/>
        <end position="26"/>
    </location>
</feature>
<dbReference type="AlphaFoldDB" id="A0A0S3K7T4"/>
<dbReference type="EMBL" id="JXLC01000002">
    <property type="protein sequence ID" value="OJG93312.1"/>
    <property type="molecule type" value="Genomic_DNA"/>
</dbReference>
<dbReference type="Proteomes" id="UP000065511">
    <property type="component" value="Chromosome"/>
</dbReference>
<proteinExistence type="predicted"/>
<reference evidence="3 5" key="1">
    <citation type="submission" date="2014-12" db="EMBL/GenBank/DDBJ databases">
        <title>Draft genome sequences of 29 type strains of Enterococci.</title>
        <authorList>
            <person name="Zhong Z."/>
            <person name="Sun Z."/>
            <person name="Liu W."/>
            <person name="Zhang W."/>
            <person name="Zhang H."/>
        </authorList>
    </citation>
    <scope>NUCLEOTIDE SEQUENCE [LARGE SCALE GENOMIC DNA]</scope>
    <source>
        <strain evidence="3 5">DSM 22801</strain>
    </source>
</reference>
<evidence type="ECO:0000313" key="3">
    <source>
        <dbReference type="EMBL" id="OJG93312.1"/>
    </source>
</evidence>
<accession>A0A0S3K7T4</accession>
<name>A0A0S3K7T4_9ENTE</name>
<sequence length="169" mass="19237">MKKKSLLVASCMVAVGVFVGTKTANADESVMRPTTRATIVRHKLVLSPLESRVFYLESTNQTKFATKVLFKVKPNNKNNDYYNLEHYGSYGNEIFQKEDLMLNDDKEITLKSSPATDDALKDVITKGRENYRITNYSPVTMYYNIAYTSGLHFKTNGCVDYSDIDFNLE</sequence>
<keyword evidence="4" id="KW-1185">Reference proteome</keyword>
<organism evidence="3 5">
    <name type="scientific">Enterococcus silesiacus</name>
    <dbReference type="NCBI Taxonomy" id="332949"/>
    <lineage>
        <taxon>Bacteria</taxon>
        <taxon>Bacillati</taxon>
        <taxon>Bacillota</taxon>
        <taxon>Bacilli</taxon>
        <taxon>Lactobacillales</taxon>
        <taxon>Enterococcaceae</taxon>
        <taxon>Enterococcus</taxon>
    </lineage>
</organism>
<evidence type="ECO:0000313" key="5">
    <source>
        <dbReference type="Proteomes" id="UP000183039"/>
    </source>
</evidence>
<reference evidence="2 4" key="2">
    <citation type="submission" date="2015-12" db="EMBL/GenBank/DDBJ databases">
        <authorList>
            <person name="Lauer A."/>
            <person name="Humrighouse B."/>
            <person name="Loparev V."/>
            <person name="Shewmaker P.L."/>
            <person name="Whitney A.M."/>
            <person name="McLaughlin R.W."/>
        </authorList>
    </citation>
    <scope>NUCLEOTIDE SEQUENCE [LARGE SCALE GENOMIC DNA]</scope>
    <source>
        <strain evidence="2 4">LMG 23085</strain>
    </source>
</reference>
<dbReference type="Proteomes" id="UP000183039">
    <property type="component" value="Unassembled WGS sequence"/>
</dbReference>
<dbReference type="OrthoDB" id="9876527at2"/>
<evidence type="ECO:0000313" key="2">
    <source>
        <dbReference type="EMBL" id="ALS00323.1"/>
    </source>
</evidence>
<gene>
    <name evidence="2" type="ORF">ATZ33_02700</name>
    <name evidence="3" type="ORF">RV15_GL001344</name>
</gene>
<evidence type="ECO:0000256" key="1">
    <source>
        <dbReference type="SAM" id="SignalP"/>
    </source>
</evidence>
<feature type="chain" id="PRO_5044546777" description="DUF5067 domain-containing protein" evidence="1">
    <location>
        <begin position="27"/>
        <end position="169"/>
    </location>
</feature>